<dbReference type="Proteomes" id="UP001314263">
    <property type="component" value="Unassembled WGS sequence"/>
</dbReference>
<sequence>MRSSEVSQDILIARPDVRRTMGLPDLVLPVNAGFLANLVSKEPVNSLTFSQAVAEHEQMLGQLKALMAIRDYIPMHIYNSASGHLFGPEELKGSPTGPQLRPEYATLRAYAAGNIELCKSLFAELDRHMHEVLAPRLDELGMLRYGQDWPQPPQHFRR</sequence>
<dbReference type="EMBL" id="CAUYUE010000017">
    <property type="protein sequence ID" value="CAK0787423.1"/>
    <property type="molecule type" value="Genomic_DNA"/>
</dbReference>
<name>A0AAV1IN15_9CHLO</name>
<organism evidence="1 2">
    <name type="scientific">Coccomyxa viridis</name>
    <dbReference type="NCBI Taxonomy" id="1274662"/>
    <lineage>
        <taxon>Eukaryota</taxon>
        <taxon>Viridiplantae</taxon>
        <taxon>Chlorophyta</taxon>
        <taxon>core chlorophytes</taxon>
        <taxon>Trebouxiophyceae</taxon>
        <taxon>Trebouxiophyceae incertae sedis</taxon>
        <taxon>Coccomyxaceae</taxon>
        <taxon>Coccomyxa</taxon>
    </lineage>
</organism>
<comment type="caution">
    <text evidence="1">The sequence shown here is derived from an EMBL/GenBank/DDBJ whole genome shotgun (WGS) entry which is preliminary data.</text>
</comment>
<keyword evidence="2" id="KW-1185">Reference proteome</keyword>
<protein>
    <submittedName>
        <fullName evidence="1">Uncharacterized protein</fullName>
    </submittedName>
</protein>
<gene>
    <name evidence="1" type="ORF">CVIRNUC_010643</name>
</gene>
<evidence type="ECO:0000313" key="1">
    <source>
        <dbReference type="EMBL" id="CAK0787423.1"/>
    </source>
</evidence>
<proteinExistence type="predicted"/>
<evidence type="ECO:0000313" key="2">
    <source>
        <dbReference type="Proteomes" id="UP001314263"/>
    </source>
</evidence>
<reference evidence="1 2" key="1">
    <citation type="submission" date="2023-10" db="EMBL/GenBank/DDBJ databases">
        <authorList>
            <person name="Maclean D."/>
            <person name="Macfadyen A."/>
        </authorList>
    </citation>
    <scope>NUCLEOTIDE SEQUENCE [LARGE SCALE GENOMIC DNA]</scope>
</reference>
<accession>A0AAV1IN15</accession>
<dbReference type="AlphaFoldDB" id="A0AAV1IN15"/>